<proteinExistence type="predicted"/>
<dbReference type="GO" id="GO:0006351">
    <property type="term" value="P:DNA-templated transcription"/>
    <property type="evidence" value="ECO:0007669"/>
    <property type="project" value="InterPro"/>
</dbReference>
<feature type="region of interest" description="Disordered" evidence="7">
    <location>
        <begin position="675"/>
        <end position="703"/>
    </location>
</feature>
<evidence type="ECO:0000256" key="7">
    <source>
        <dbReference type="SAM" id="MobiDB-lite"/>
    </source>
</evidence>
<evidence type="ECO:0000256" key="6">
    <source>
        <dbReference type="ARBA" id="ARBA00023242"/>
    </source>
</evidence>
<keyword evidence="2" id="KW-0479">Metal-binding</keyword>
<dbReference type="InterPro" id="IPR001138">
    <property type="entry name" value="Zn2Cys6_DnaBD"/>
</dbReference>
<dbReference type="InterPro" id="IPR051089">
    <property type="entry name" value="prtT"/>
</dbReference>
<name>A0AAN8EB13_9EURO</name>
<keyword evidence="4" id="KW-0238">DNA-binding</keyword>
<keyword evidence="10" id="KW-1185">Reference proteome</keyword>
<dbReference type="Gene3D" id="4.10.240.10">
    <property type="entry name" value="Zn(2)-C6 fungal-type DNA-binding domain"/>
    <property type="match status" value="1"/>
</dbReference>
<gene>
    <name evidence="9" type="ORF">OHC33_008086</name>
</gene>
<evidence type="ECO:0000313" key="10">
    <source>
        <dbReference type="Proteomes" id="UP001316803"/>
    </source>
</evidence>
<evidence type="ECO:0000313" key="9">
    <source>
        <dbReference type="EMBL" id="KAK5951014.1"/>
    </source>
</evidence>
<feature type="compositionally biased region" description="Polar residues" evidence="7">
    <location>
        <begin position="693"/>
        <end position="703"/>
    </location>
</feature>
<dbReference type="GO" id="GO:0000976">
    <property type="term" value="F:transcription cis-regulatory region binding"/>
    <property type="evidence" value="ECO:0007669"/>
    <property type="project" value="TreeGrafter"/>
</dbReference>
<sequence>MSTSVPPDAMRHGSLADAQHRDIAADLLEAAAQASAAQESAGESGDEVLEESPNGAQKPEKRKKRSLACQACRNMKIRCNPVEGQDACLACSKVNRQCIMPGPARKRQKTVHKVAELEKKINLLTQSLLAKSQVDPTPQPSPNITEGSSSAREPTKDAPEERSSFPLFPKNETPMGISIAQTKTIDSSYEDVIDQGIISFAIADRVFDQFIMEMNPLCPLISFPPGTTFESIRRTRPMLSLAIMAAGCVALVPEVHETLTDELAKQLANRIFFLFERSLDLMQASLIHVTWVGKHKAAKEVGFNMYIHSAIVMGHDLGLSKRLKTPLTKDPVEEAEMRRTWLACYWSGASVSTTLRHPPMIRTSPYIDDCLAFFARSPAALATDHTLCAMVKLVTIMEDVAACFHMDDPASVVRLEDASTQYSLKLFETRLENWRRDVKDHLRPDFLELLYSTGSLYCHEIAMHSDHNVDDFRPPAGRPGSDDDVQSIKDFITPSHLNALTKCVVSMKTALEAFINIFPSPTIRHLPCLYIVWTAYSAVAMIRLDGALRASKSKYAEIFLPEFKIEYYLDAIVERLSGKVGPGLTCGPVPMFVQAFQKLKVWHSVRLAGTLPAEFADIGDPQGGMNHMCSRIYKLVDPKEKQVDGSPTSNTTSGVENGMIGPSRMLQERMTRLGYPQQQQQGKNAGVTGGTPTGQAFDTQGGSWLTNANMPIDASMFENQDWNFSLEEWNNFEASMVQPAGGTWLGYLL</sequence>
<accession>A0AAN8EB13</accession>
<feature type="domain" description="Zn(2)-C6 fungal-type" evidence="8">
    <location>
        <begin position="68"/>
        <end position="100"/>
    </location>
</feature>
<dbReference type="PANTHER" id="PTHR31845:SF10">
    <property type="entry name" value="ZN(II)2CYS6 TRANSCRIPTION FACTOR (EUROFUNG)"/>
    <property type="match status" value="1"/>
</dbReference>
<evidence type="ECO:0000256" key="2">
    <source>
        <dbReference type="ARBA" id="ARBA00022723"/>
    </source>
</evidence>
<dbReference type="Pfam" id="PF04082">
    <property type="entry name" value="Fungal_trans"/>
    <property type="match status" value="1"/>
</dbReference>
<comment type="subcellular location">
    <subcellularLocation>
        <location evidence="1">Nucleus</location>
    </subcellularLocation>
</comment>
<dbReference type="CDD" id="cd00067">
    <property type="entry name" value="GAL4"/>
    <property type="match status" value="1"/>
</dbReference>
<feature type="region of interest" description="Disordered" evidence="7">
    <location>
        <begin position="131"/>
        <end position="173"/>
    </location>
</feature>
<dbReference type="InterPro" id="IPR007219">
    <property type="entry name" value="XnlR_reg_dom"/>
</dbReference>
<feature type="compositionally biased region" description="Polar residues" evidence="7">
    <location>
        <begin position="645"/>
        <end position="655"/>
    </location>
</feature>
<evidence type="ECO:0000259" key="8">
    <source>
        <dbReference type="PROSITE" id="PS50048"/>
    </source>
</evidence>
<dbReference type="PROSITE" id="PS00463">
    <property type="entry name" value="ZN2_CY6_FUNGAL_1"/>
    <property type="match status" value="1"/>
</dbReference>
<reference evidence="9 10" key="1">
    <citation type="submission" date="2022-12" db="EMBL/GenBank/DDBJ databases">
        <title>Genomic features and morphological characterization of a novel Knufia sp. strain isolated from spacecraft assembly facility.</title>
        <authorList>
            <person name="Teixeira M."/>
            <person name="Chander A.M."/>
            <person name="Stajich J.E."/>
            <person name="Venkateswaran K."/>
        </authorList>
    </citation>
    <scope>NUCLEOTIDE SEQUENCE [LARGE SCALE GENOMIC DNA]</scope>
    <source>
        <strain evidence="9 10">FJI-L2-BK-P2</strain>
    </source>
</reference>
<feature type="compositionally biased region" description="Low complexity" evidence="7">
    <location>
        <begin position="25"/>
        <end position="43"/>
    </location>
</feature>
<dbReference type="GO" id="GO:0000981">
    <property type="term" value="F:DNA-binding transcription factor activity, RNA polymerase II-specific"/>
    <property type="evidence" value="ECO:0007669"/>
    <property type="project" value="InterPro"/>
</dbReference>
<comment type="caution">
    <text evidence="9">The sequence shown here is derived from an EMBL/GenBank/DDBJ whole genome shotgun (WGS) entry which is preliminary data.</text>
</comment>
<dbReference type="PANTHER" id="PTHR31845">
    <property type="entry name" value="FINGER DOMAIN PROTEIN, PUTATIVE-RELATED"/>
    <property type="match status" value="1"/>
</dbReference>
<feature type="region of interest" description="Disordered" evidence="7">
    <location>
        <begin position="640"/>
        <end position="660"/>
    </location>
</feature>
<feature type="compositionally biased region" description="Polar residues" evidence="7">
    <location>
        <begin position="131"/>
        <end position="152"/>
    </location>
</feature>
<dbReference type="InterPro" id="IPR036864">
    <property type="entry name" value="Zn2-C6_fun-type_DNA-bd_sf"/>
</dbReference>
<dbReference type="Proteomes" id="UP001316803">
    <property type="component" value="Unassembled WGS sequence"/>
</dbReference>
<keyword evidence="6" id="KW-0539">Nucleus</keyword>
<dbReference type="CDD" id="cd12148">
    <property type="entry name" value="fungal_TF_MHR"/>
    <property type="match status" value="1"/>
</dbReference>
<keyword evidence="5" id="KW-0804">Transcription</keyword>
<dbReference type="EMBL" id="JAKLMC020000023">
    <property type="protein sequence ID" value="KAK5951014.1"/>
    <property type="molecule type" value="Genomic_DNA"/>
</dbReference>
<evidence type="ECO:0000256" key="3">
    <source>
        <dbReference type="ARBA" id="ARBA00023015"/>
    </source>
</evidence>
<dbReference type="GO" id="GO:0005634">
    <property type="term" value="C:nucleus"/>
    <property type="evidence" value="ECO:0007669"/>
    <property type="project" value="UniProtKB-SubCell"/>
</dbReference>
<dbReference type="Pfam" id="PF00172">
    <property type="entry name" value="Zn_clus"/>
    <property type="match status" value="1"/>
</dbReference>
<dbReference type="AlphaFoldDB" id="A0AAN8EB13"/>
<dbReference type="PROSITE" id="PS50048">
    <property type="entry name" value="ZN2_CY6_FUNGAL_2"/>
    <property type="match status" value="1"/>
</dbReference>
<keyword evidence="3" id="KW-0805">Transcription regulation</keyword>
<feature type="compositionally biased region" description="Basic and acidic residues" evidence="7">
    <location>
        <begin position="153"/>
        <end position="163"/>
    </location>
</feature>
<evidence type="ECO:0000256" key="5">
    <source>
        <dbReference type="ARBA" id="ARBA00023163"/>
    </source>
</evidence>
<dbReference type="SUPFAM" id="SSF57701">
    <property type="entry name" value="Zn2/Cys6 DNA-binding domain"/>
    <property type="match status" value="1"/>
</dbReference>
<dbReference type="SMART" id="SM00066">
    <property type="entry name" value="GAL4"/>
    <property type="match status" value="1"/>
</dbReference>
<dbReference type="GO" id="GO:0008270">
    <property type="term" value="F:zinc ion binding"/>
    <property type="evidence" value="ECO:0007669"/>
    <property type="project" value="InterPro"/>
</dbReference>
<protein>
    <recommendedName>
        <fullName evidence="8">Zn(2)-C6 fungal-type domain-containing protein</fullName>
    </recommendedName>
</protein>
<organism evidence="9 10">
    <name type="scientific">Knufia fluminis</name>
    <dbReference type="NCBI Taxonomy" id="191047"/>
    <lineage>
        <taxon>Eukaryota</taxon>
        <taxon>Fungi</taxon>
        <taxon>Dikarya</taxon>
        <taxon>Ascomycota</taxon>
        <taxon>Pezizomycotina</taxon>
        <taxon>Eurotiomycetes</taxon>
        <taxon>Chaetothyriomycetidae</taxon>
        <taxon>Chaetothyriales</taxon>
        <taxon>Trichomeriaceae</taxon>
        <taxon>Knufia</taxon>
    </lineage>
</organism>
<evidence type="ECO:0000256" key="4">
    <source>
        <dbReference type="ARBA" id="ARBA00023125"/>
    </source>
</evidence>
<feature type="region of interest" description="Disordered" evidence="7">
    <location>
        <begin position="1"/>
        <end position="65"/>
    </location>
</feature>
<evidence type="ECO:0000256" key="1">
    <source>
        <dbReference type="ARBA" id="ARBA00004123"/>
    </source>
</evidence>